<reference evidence="1" key="1">
    <citation type="submission" date="2014-09" db="EMBL/GenBank/DDBJ databases">
        <authorList>
            <person name="Magalhaes I.L.F."/>
            <person name="Oliveira U."/>
            <person name="Santos F.R."/>
            <person name="Vidigal T.H.D.A."/>
            <person name="Brescovit A.D."/>
            <person name="Santos A.J."/>
        </authorList>
    </citation>
    <scope>NUCLEOTIDE SEQUENCE</scope>
    <source>
        <tissue evidence="1">Shoot tissue taken approximately 20 cm above the soil surface</tissue>
    </source>
</reference>
<protein>
    <submittedName>
        <fullName evidence="1">Uncharacterized protein</fullName>
    </submittedName>
</protein>
<evidence type="ECO:0000313" key="1">
    <source>
        <dbReference type="EMBL" id="JAD14301.1"/>
    </source>
</evidence>
<name>A0A0A8XMT8_ARUDO</name>
<organism evidence="1">
    <name type="scientific">Arundo donax</name>
    <name type="common">Giant reed</name>
    <name type="synonym">Donax arundinaceus</name>
    <dbReference type="NCBI Taxonomy" id="35708"/>
    <lineage>
        <taxon>Eukaryota</taxon>
        <taxon>Viridiplantae</taxon>
        <taxon>Streptophyta</taxon>
        <taxon>Embryophyta</taxon>
        <taxon>Tracheophyta</taxon>
        <taxon>Spermatophyta</taxon>
        <taxon>Magnoliopsida</taxon>
        <taxon>Liliopsida</taxon>
        <taxon>Poales</taxon>
        <taxon>Poaceae</taxon>
        <taxon>PACMAD clade</taxon>
        <taxon>Arundinoideae</taxon>
        <taxon>Arundineae</taxon>
        <taxon>Arundo</taxon>
    </lineage>
</organism>
<reference evidence="1" key="2">
    <citation type="journal article" date="2015" name="Data Brief">
        <title>Shoot transcriptome of the giant reed, Arundo donax.</title>
        <authorList>
            <person name="Barrero R.A."/>
            <person name="Guerrero F.D."/>
            <person name="Moolhuijzen P."/>
            <person name="Goolsby J.A."/>
            <person name="Tidwell J."/>
            <person name="Bellgard S.E."/>
            <person name="Bellgard M.I."/>
        </authorList>
    </citation>
    <scope>NUCLEOTIDE SEQUENCE</scope>
    <source>
        <tissue evidence="1">Shoot tissue taken approximately 20 cm above the soil surface</tissue>
    </source>
</reference>
<dbReference type="EMBL" id="GBRH01283594">
    <property type="protein sequence ID" value="JAD14301.1"/>
    <property type="molecule type" value="Transcribed_RNA"/>
</dbReference>
<accession>A0A0A8XMT8</accession>
<dbReference type="AlphaFoldDB" id="A0A0A8XMT8"/>
<proteinExistence type="predicted"/>
<sequence>MCAAAHAMAGPAATCYWCGRLAGGSGMEGVVNQ</sequence>